<evidence type="ECO:0000256" key="3">
    <source>
        <dbReference type="ARBA" id="ARBA00022729"/>
    </source>
</evidence>
<accession>A0ABY7FYI3</accession>
<keyword evidence="5" id="KW-1015">Disulfide bond</keyword>
<keyword evidence="2" id="KW-0964">Secreted</keyword>
<dbReference type="PANTHER" id="PTHR22906:SF43">
    <property type="entry name" value="PROPERDIN"/>
    <property type="match status" value="1"/>
</dbReference>
<dbReference type="InterPro" id="IPR036383">
    <property type="entry name" value="TSP1_rpt_sf"/>
</dbReference>
<dbReference type="SUPFAM" id="SSF82895">
    <property type="entry name" value="TSP-1 type 1 repeat"/>
    <property type="match status" value="13"/>
</dbReference>
<keyword evidence="3" id="KW-0732">Signal</keyword>
<evidence type="ECO:0000256" key="5">
    <source>
        <dbReference type="ARBA" id="ARBA00023157"/>
    </source>
</evidence>
<protein>
    <submittedName>
        <fullName evidence="6">HMCN1-like protein</fullName>
    </submittedName>
</protein>
<dbReference type="EMBL" id="CP111025">
    <property type="protein sequence ID" value="WAR26354.1"/>
    <property type="molecule type" value="Genomic_DNA"/>
</dbReference>
<keyword evidence="7" id="KW-1185">Reference proteome</keyword>
<reference evidence="6" key="1">
    <citation type="submission" date="2022-11" db="EMBL/GenBank/DDBJ databases">
        <title>Centuries of genome instability and evolution in soft-shell clam transmissible cancer (bioRxiv).</title>
        <authorList>
            <person name="Hart S.F.M."/>
            <person name="Yonemitsu M.A."/>
            <person name="Giersch R.M."/>
            <person name="Beal B.F."/>
            <person name="Arriagada G."/>
            <person name="Davis B.W."/>
            <person name="Ostrander E.A."/>
            <person name="Goff S.P."/>
            <person name="Metzger M.J."/>
        </authorList>
    </citation>
    <scope>NUCLEOTIDE SEQUENCE</scope>
    <source>
        <strain evidence="6">MELC-2E11</strain>
        <tissue evidence="6">Siphon/mantle</tissue>
    </source>
</reference>
<dbReference type="Pfam" id="PF00090">
    <property type="entry name" value="TSP_1"/>
    <property type="match status" value="14"/>
</dbReference>
<dbReference type="PANTHER" id="PTHR22906">
    <property type="entry name" value="PROPERDIN"/>
    <property type="match status" value="1"/>
</dbReference>
<keyword evidence="4" id="KW-0677">Repeat</keyword>
<dbReference type="Proteomes" id="UP001164746">
    <property type="component" value="Chromosome 14"/>
</dbReference>
<name>A0ABY7FYI3_MYAAR</name>
<dbReference type="SMART" id="SM00209">
    <property type="entry name" value="TSP1"/>
    <property type="match status" value="14"/>
</dbReference>
<evidence type="ECO:0000256" key="4">
    <source>
        <dbReference type="ARBA" id="ARBA00022737"/>
    </source>
</evidence>
<dbReference type="Gene3D" id="2.20.100.10">
    <property type="entry name" value="Thrombospondin type-1 (TSP1) repeat"/>
    <property type="match status" value="14"/>
</dbReference>
<dbReference type="PROSITE" id="PS50092">
    <property type="entry name" value="TSP1"/>
    <property type="match status" value="12"/>
</dbReference>
<organism evidence="6 7">
    <name type="scientific">Mya arenaria</name>
    <name type="common">Soft-shell clam</name>
    <dbReference type="NCBI Taxonomy" id="6604"/>
    <lineage>
        <taxon>Eukaryota</taxon>
        <taxon>Metazoa</taxon>
        <taxon>Spiralia</taxon>
        <taxon>Lophotrochozoa</taxon>
        <taxon>Mollusca</taxon>
        <taxon>Bivalvia</taxon>
        <taxon>Autobranchia</taxon>
        <taxon>Heteroconchia</taxon>
        <taxon>Euheterodonta</taxon>
        <taxon>Imparidentia</taxon>
        <taxon>Neoheterodontei</taxon>
        <taxon>Myida</taxon>
        <taxon>Myoidea</taxon>
        <taxon>Myidae</taxon>
        <taxon>Mya</taxon>
    </lineage>
</organism>
<dbReference type="InterPro" id="IPR052065">
    <property type="entry name" value="Compl_asym_regulator"/>
</dbReference>
<dbReference type="InterPro" id="IPR000884">
    <property type="entry name" value="TSP1_rpt"/>
</dbReference>
<evidence type="ECO:0000313" key="6">
    <source>
        <dbReference type="EMBL" id="WAR26354.1"/>
    </source>
</evidence>
<evidence type="ECO:0000256" key="1">
    <source>
        <dbReference type="ARBA" id="ARBA00004613"/>
    </source>
</evidence>
<sequence>MYFPFTVDGGWSNWTEWTQCSVTCEGQGTQSRNRTCDNPIPMFGGAKCQGDGYAMRDCTSPDKCAMWNEWGHCTESCDDGSGGGYQIRSRRCDHPRPSAGGLDCSSLGSPTDTKLCGVDPCPAASGNVIVPALIPRRPLVERAVRSEASSLLRHVVMPSVLVVDGGWGTWESWSVCDCNNELNRKRTCDSPTPVGAGKQCEGKYTQTGGWTNWFSWMACSATCGHGTRLRLRLCDNPHPENGGRYCEGGGRESNDFDGNWAEWERWSACDKPCNTGHQSRNRTCSNPEPAHGGQNCSGKGVDTTICNTQHCPVNGVWGEWGHWSRCDVTCALGNQMRNRSCDNPFPAFGGQECAGERTEFQKCQKGPCPIDGKWSGWGVWSECSVTCLNGTKSRNRTCDNPPAQYNGADCVGSYTHVDVCRPRDNCDGNARVFIPSVKAFNVLTVDSNIQIKCLDRKTAKIFKTIIKIRYYCDSRLRHLKDLLLLTIVVCSTTFRLIEHRLRDFSHGVHFSVNGGWSEWSGYTPCDSTCGTGTKMAFRGCDNPPPQHNGMYCQGEVSKSASCIVKPCPGYFIVKCSKLKKRKLFAYVKWTALGILGWNGAHAQPLAKRGLEFVHGYATNQQMRTVGNHVPVHSMTTLHLTVVYLIGVNGQLAPFPGNGTQIRSRTCTNPTPMYGGANCAEDSSEDQLCLVVNCPINGTWSDWAAWGACDVTCGNGTMTRSRSCDNPQPDFGGEDCVGNETDVTECPKKCCPALSMLLHFTCNCVTVWTETGHYGIHGRNAKATALRELSPDFGTATIHFHLVEAINVSGEYRQTDDICLPIGCSTIDGKWSGWGVWSECSVTCLNGTKSRNRTCDNPPAQYNGADCVGSFTDSDVCLPRDNCNSVKSYSSQYKSRNRTCDNPPAQYNGADCVGSYTESKVYSPRDNCGWSAWFHGPCSVTCGTGNQTRLRHCNTGHVVDCPGNKTETIACQMKPCPGEYYHNNKINMCAQLMAFGSSGLLGHSVTSLALVVTDSAHAHALTRHQCLMERTALAQARRQKHIRTIFGEHILHKYIVSLRLLPFLIPEAWSSWFNLPCSTTCGNGTRTRLRHCSSGHVDDCSGKNTDNVTCNMTPCIGTSNSCKRCNMKVHFENGSGIDKIGFVTNNCVQCNVFHIVHGGWSNWSAWSQCDVTCENGHVQRMRTCTNPAPAHGGDDCSGNGIEMLQCSLPTCPSWSAWFDGDCSVTCGVGTMSRLRFCSSGNDEDCLGCVCVLYPIKEVVIHKFACAVNMFAYKYLEHVLTIIKLRFSYA</sequence>
<proteinExistence type="predicted"/>
<gene>
    <name evidence="6" type="ORF">MAR_012058</name>
</gene>
<evidence type="ECO:0000256" key="2">
    <source>
        <dbReference type="ARBA" id="ARBA00022525"/>
    </source>
</evidence>
<comment type="subcellular location">
    <subcellularLocation>
        <location evidence="1">Secreted</location>
    </subcellularLocation>
</comment>
<evidence type="ECO:0000313" key="7">
    <source>
        <dbReference type="Proteomes" id="UP001164746"/>
    </source>
</evidence>
<dbReference type="PRINTS" id="PR01705">
    <property type="entry name" value="TSP1REPEAT"/>
</dbReference>